<comment type="function">
    <text evidence="6">Together with LptD, is involved in the assembly of lipopolysaccharide (LPS) at the surface of the outer membrane. Required for the proper assembly of LptD. Binds LPS and may serve as the LPS recognition site at the outer membrane.</text>
</comment>
<dbReference type="Gene3D" id="3.30.160.150">
    <property type="entry name" value="Lipoprotein like domain"/>
    <property type="match status" value="1"/>
</dbReference>
<keyword evidence="1 6" id="KW-0732">Signal</keyword>
<evidence type="ECO:0000313" key="8">
    <source>
        <dbReference type="Proteomes" id="UP001556653"/>
    </source>
</evidence>
<keyword evidence="2 6" id="KW-0472">Membrane</keyword>
<dbReference type="PANTHER" id="PTHR38098:SF1">
    <property type="entry name" value="LPS-ASSEMBLY LIPOPROTEIN LPTE"/>
    <property type="match status" value="1"/>
</dbReference>
<comment type="similarity">
    <text evidence="6">Belongs to the LptE lipoprotein family.</text>
</comment>
<gene>
    <name evidence="6 7" type="primary">lptE</name>
    <name evidence="7" type="ORF">V6X64_00240</name>
</gene>
<keyword evidence="3 6" id="KW-0564">Palmitate</keyword>
<name>A0ABV3S5M2_9GAMM</name>
<organism evidence="7 8">
    <name type="scientific">Spiribacter onubensis</name>
    <dbReference type="NCBI Taxonomy" id="3122420"/>
    <lineage>
        <taxon>Bacteria</taxon>
        <taxon>Pseudomonadati</taxon>
        <taxon>Pseudomonadota</taxon>
        <taxon>Gammaproteobacteria</taxon>
        <taxon>Chromatiales</taxon>
        <taxon>Ectothiorhodospiraceae</taxon>
        <taxon>Spiribacter</taxon>
    </lineage>
</organism>
<sequence>MIRAGRHLAVVSLALLLAACGWQLRGTGGAGFDGVSVAVDGAVGNRILDQVRSQLRDLGAEVETSIADARLVVNILEASSRRRTVATGSDGFAREYELIYHMRFSLSAGGRARENPPIIEPQTVRATASYAASPQALQGQEAEEQVLQEGLAADVIQQMLARIGRQL</sequence>
<proteinExistence type="inferred from homology"/>
<protein>
    <recommendedName>
        <fullName evidence="6">LPS-assembly lipoprotein LptE</fullName>
    </recommendedName>
</protein>
<dbReference type="RefSeq" id="WP_367965907.1">
    <property type="nucleotide sequence ID" value="NZ_JBAKFI010000003.1"/>
</dbReference>
<evidence type="ECO:0000256" key="4">
    <source>
        <dbReference type="ARBA" id="ARBA00023237"/>
    </source>
</evidence>
<evidence type="ECO:0000256" key="2">
    <source>
        <dbReference type="ARBA" id="ARBA00023136"/>
    </source>
</evidence>
<comment type="caution">
    <text evidence="7">The sequence shown here is derived from an EMBL/GenBank/DDBJ whole genome shotgun (WGS) entry which is preliminary data.</text>
</comment>
<keyword evidence="5 6" id="KW-0449">Lipoprotein</keyword>
<evidence type="ECO:0000313" key="7">
    <source>
        <dbReference type="EMBL" id="MEX0385423.1"/>
    </source>
</evidence>
<comment type="subunit">
    <text evidence="6">Component of the lipopolysaccharide transport and assembly complex. Interacts with LptD.</text>
</comment>
<keyword evidence="8" id="KW-1185">Reference proteome</keyword>
<dbReference type="EMBL" id="JBAKFJ010000001">
    <property type="protein sequence ID" value="MEX0385423.1"/>
    <property type="molecule type" value="Genomic_DNA"/>
</dbReference>
<accession>A0ABV3S5M2</accession>
<dbReference type="Proteomes" id="UP001556653">
    <property type="component" value="Unassembled WGS sequence"/>
</dbReference>
<keyword evidence="4 6" id="KW-0998">Cell outer membrane</keyword>
<evidence type="ECO:0000256" key="1">
    <source>
        <dbReference type="ARBA" id="ARBA00022729"/>
    </source>
</evidence>
<dbReference type="PANTHER" id="PTHR38098">
    <property type="entry name" value="LPS-ASSEMBLY LIPOPROTEIN LPTE"/>
    <property type="match status" value="1"/>
</dbReference>
<reference evidence="7 8" key="1">
    <citation type="submission" date="2024-02" db="EMBL/GenBank/DDBJ databases">
        <title>New especies of Spiribacter isolated from saline water.</title>
        <authorList>
            <person name="Leon M.J."/>
            <person name="De La Haba R."/>
            <person name="Sanchez-Porro C."/>
            <person name="Ventosa A."/>
        </authorList>
    </citation>
    <scope>NUCLEOTIDE SEQUENCE [LARGE SCALE GENOMIC DNA]</scope>
    <source>
        <strain evidence="8">ag22IC4-227</strain>
    </source>
</reference>
<dbReference type="HAMAP" id="MF_01186">
    <property type="entry name" value="LPS_assembly_LptE"/>
    <property type="match status" value="1"/>
</dbReference>
<evidence type="ECO:0000256" key="3">
    <source>
        <dbReference type="ARBA" id="ARBA00023139"/>
    </source>
</evidence>
<dbReference type="Pfam" id="PF04390">
    <property type="entry name" value="LptE"/>
    <property type="match status" value="1"/>
</dbReference>
<comment type="subcellular location">
    <subcellularLocation>
        <location evidence="6">Cell outer membrane</location>
        <topology evidence="6">Lipid-anchor</topology>
    </subcellularLocation>
</comment>
<dbReference type="InterPro" id="IPR007485">
    <property type="entry name" value="LPS_assembly_LptE"/>
</dbReference>
<evidence type="ECO:0000256" key="6">
    <source>
        <dbReference type="HAMAP-Rule" id="MF_01186"/>
    </source>
</evidence>
<dbReference type="PROSITE" id="PS51257">
    <property type="entry name" value="PROKAR_LIPOPROTEIN"/>
    <property type="match status" value="1"/>
</dbReference>
<evidence type="ECO:0000256" key="5">
    <source>
        <dbReference type="ARBA" id="ARBA00023288"/>
    </source>
</evidence>